<accession>A0AAV2YWU4</accession>
<dbReference type="AlphaFoldDB" id="A0AAV2YWU4"/>
<dbReference type="EMBL" id="DAKRPA010000122">
    <property type="protein sequence ID" value="DAZ97899.1"/>
    <property type="molecule type" value="Genomic_DNA"/>
</dbReference>
<gene>
    <name evidence="1" type="ORF">N0F65_012162</name>
</gene>
<keyword evidence="2" id="KW-1185">Reference proteome</keyword>
<reference evidence="1" key="1">
    <citation type="submission" date="2022-11" db="EMBL/GenBank/DDBJ databases">
        <authorList>
            <person name="Morgan W.R."/>
            <person name="Tartar A."/>
        </authorList>
    </citation>
    <scope>NUCLEOTIDE SEQUENCE</scope>
    <source>
        <strain evidence="1">ARSEF 373</strain>
    </source>
</reference>
<name>A0AAV2YWU4_9STRA</name>
<evidence type="ECO:0000313" key="2">
    <source>
        <dbReference type="Proteomes" id="UP001146120"/>
    </source>
</evidence>
<dbReference type="Proteomes" id="UP001146120">
    <property type="component" value="Unassembled WGS sequence"/>
</dbReference>
<evidence type="ECO:0008006" key="3">
    <source>
        <dbReference type="Google" id="ProtNLM"/>
    </source>
</evidence>
<reference evidence="1" key="2">
    <citation type="journal article" date="2023" name="Microbiol Resour">
        <title>Decontamination and Annotation of the Draft Genome Sequence of the Oomycete Lagenidium giganteum ARSEF 373.</title>
        <authorList>
            <person name="Morgan W.R."/>
            <person name="Tartar A."/>
        </authorList>
    </citation>
    <scope>NUCLEOTIDE SEQUENCE</scope>
    <source>
        <strain evidence="1">ARSEF 373</strain>
    </source>
</reference>
<organism evidence="1 2">
    <name type="scientific">Lagenidium giganteum</name>
    <dbReference type="NCBI Taxonomy" id="4803"/>
    <lineage>
        <taxon>Eukaryota</taxon>
        <taxon>Sar</taxon>
        <taxon>Stramenopiles</taxon>
        <taxon>Oomycota</taxon>
        <taxon>Peronosporomycetes</taxon>
        <taxon>Pythiales</taxon>
        <taxon>Pythiaceae</taxon>
    </lineage>
</organism>
<proteinExistence type="predicted"/>
<evidence type="ECO:0000313" key="1">
    <source>
        <dbReference type="EMBL" id="DAZ97899.1"/>
    </source>
</evidence>
<sequence>MLRSMGPEYAQVTVPYWNYFEDSTKQLASKEHCTSIESCSDFLRDFGG</sequence>
<comment type="caution">
    <text evidence="1">The sequence shown here is derived from an EMBL/GenBank/DDBJ whole genome shotgun (WGS) entry which is preliminary data.</text>
</comment>
<protein>
    <recommendedName>
        <fullName evidence="3">Tyrosinase</fullName>
    </recommendedName>
</protein>
<feature type="non-terminal residue" evidence="1">
    <location>
        <position position="48"/>
    </location>
</feature>